<dbReference type="InterPro" id="IPR002921">
    <property type="entry name" value="Fungal_lipase-type"/>
</dbReference>
<dbReference type="PANTHER" id="PTHR31403:SF7">
    <property type="entry name" value="PHOSPHOLIPASE A1-IGAMMA3, CHLOROPLASTIC"/>
    <property type="match status" value="1"/>
</dbReference>
<evidence type="ECO:0000313" key="6">
    <source>
        <dbReference type="EMBL" id="RAJ05522.1"/>
    </source>
</evidence>
<dbReference type="OrthoDB" id="5522031at2"/>
<reference evidence="6 7" key="1">
    <citation type="submission" date="2018-06" db="EMBL/GenBank/DDBJ databases">
        <title>Genomic Encyclopedia of Archaeal and Bacterial Type Strains, Phase II (KMG-II): from individual species to whole genera.</title>
        <authorList>
            <person name="Goeker M."/>
        </authorList>
    </citation>
    <scope>NUCLEOTIDE SEQUENCE [LARGE SCALE GENOMIC DNA]</scope>
    <source>
        <strain evidence="6 7">DSM 23857</strain>
    </source>
</reference>
<evidence type="ECO:0000259" key="5">
    <source>
        <dbReference type="Pfam" id="PF01764"/>
    </source>
</evidence>
<dbReference type="GO" id="GO:0004620">
    <property type="term" value="F:phospholipase activity"/>
    <property type="evidence" value="ECO:0007669"/>
    <property type="project" value="UniProtKB-ARBA"/>
</dbReference>
<comment type="caution">
    <text evidence="6">The sequence shown here is derived from an EMBL/GenBank/DDBJ whole genome shotgun (WGS) entry which is preliminary data.</text>
</comment>
<dbReference type="Pfam" id="PF01764">
    <property type="entry name" value="Lipase_3"/>
    <property type="match status" value="1"/>
</dbReference>
<accession>A0A327QPE5</accession>
<keyword evidence="4" id="KW-0443">Lipid metabolism</keyword>
<dbReference type="PANTHER" id="PTHR31403">
    <property type="entry name" value="PHOSPHOLIPASE A1-IBETA2, CHLOROPLASTIC"/>
    <property type="match status" value="1"/>
</dbReference>
<dbReference type="EMBL" id="QLLL01000004">
    <property type="protein sequence ID" value="RAJ05522.1"/>
    <property type="molecule type" value="Genomic_DNA"/>
</dbReference>
<keyword evidence="7" id="KW-1185">Reference proteome</keyword>
<sequence length="326" mass="35929">MEQPPVQSAAITYSDAITAAELVAIAVGINKRATENNAPNPNPSKEAYQNICDDDDYALLVDRGFLSKFKILYNIQVKEMDNLTPIFSYFGFIAQHKMSKYVVIAIRGTQDKFETHKDEESAPVTFKEYTNITARVPKGFYKIFENARVITLPDGTNNEIHIPLSEFAANIDKHINVSTAQITVMGHSLGAAVATYFAATATANRTLANKLSLYLCTLASPMPGDANFVSTFNKNITGSARIFNVEDDVPNYPVHKENGENIYQHVAGGMAIDSTNDEHVNHNPKTGFACAHQLPVYKYLLEKIEGNEDANIISAGDDARCRVMPK</sequence>
<dbReference type="Gene3D" id="3.40.50.1820">
    <property type="entry name" value="alpha/beta hydrolase"/>
    <property type="match status" value="1"/>
</dbReference>
<feature type="domain" description="Fungal lipase-type" evidence="5">
    <location>
        <begin position="103"/>
        <end position="254"/>
    </location>
</feature>
<evidence type="ECO:0000256" key="4">
    <source>
        <dbReference type="ARBA" id="ARBA00023098"/>
    </source>
</evidence>
<dbReference type="GO" id="GO:0016042">
    <property type="term" value="P:lipid catabolic process"/>
    <property type="evidence" value="ECO:0007669"/>
    <property type="project" value="UniProtKB-KW"/>
</dbReference>
<keyword evidence="2" id="KW-0809">Transit peptide</keyword>
<evidence type="ECO:0000256" key="3">
    <source>
        <dbReference type="ARBA" id="ARBA00022963"/>
    </source>
</evidence>
<proteinExistence type="predicted"/>
<dbReference type="SUPFAM" id="SSF53474">
    <property type="entry name" value="alpha/beta-Hydrolases"/>
    <property type="match status" value="1"/>
</dbReference>
<organism evidence="6 7">
    <name type="scientific">Chitinophaga skermanii</name>
    <dbReference type="NCBI Taxonomy" id="331697"/>
    <lineage>
        <taxon>Bacteria</taxon>
        <taxon>Pseudomonadati</taxon>
        <taxon>Bacteroidota</taxon>
        <taxon>Chitinophagia</taxon>
        <taxon>Chitinophagales</taxon>
        <taxon>Chitinophagaceae</taxon>
        <taxon>Chitinophaga</taxon>
    </lineage>
</organism>
<gene>
    <name evidence="6" type="ORF">LX64_02682</name>
</gene>
<dbReference type="Proteomes" id="UP000249547">
    <property type="component" value="Unassembled WGS sequence"/>
</dbReference>
<keyword evidence="3" id="KW-0442">Lipid degradation</keyword>
<evidence type="ECO:0000256" key="1">
    <source>
        <dbReference type="ARBA" id="ARBA00022801"/>
    </source>
</evidence>
<protein>
    <submittedName>
        <fullName evidence="6">Lipase (Class 3)</fullName>
    </submittedName>
</protein>
<dbReference type="RefSeq" id="WP_158538611.1">
    <property type="nucleotide sequence ID" value="NZ_QLLL01000004.1"/>
</dbReference>
<name>A0A327QPE5_9BACT</name>
<evidence type="ECO:0000313" key="7">
    <source>
        <dbReference type="Proteomes" id="UP000249547"/>
    </source>
</evidence>
<keyword evidence="1" id="KW-0378">Hydrolase</keyword>
<dbReference type="InterPro" id="IPR029058">
    <property type="entry name" value="AB_hydrolase_fold"/>
</dbReference>
<dbReference type="AlphaFoldDB" id="A0A327QPE5"/>
<evidence type="ECO:0000256" key="2">
    <source>
        <dbReference type="ARBA" id="ARBA00022946"/>
    </source>
</evidence>